<keyword evidence="2" id="KW-1185">Reference proteome</keyword>
<dbReference type="AlphaFoldDB" id="A0A8C1LLJ7"/>
<dbReference type="Proteomes" id="UP000694427">
    <property type="component" value="Unplaced"/>
</dbReference>
<reference evidence="1" key="1">
    <citation type="submission" date="2025-08" db="UniProtKB">
        <authorList>
            <consortium name="Ensembl"/>
        </authorList>
    </citation>
    <scope>IDENTIFICATION</scope>
</reference>
<evidence type="ECO:0000313" key="1">
    <source>
        <dbReference type="Ensembl" id="ENSCCRP00010062954.1"/>
    </source>
</evidence>
<dbReference type="GO" id="GO:0005576">
    <property type="term" value="C:extracellular region"/>
    <property type="evidence" value="ECO:0007669"/>
    <property type="project" value="InterPro"/>
</dbReference>
<sequence>FRLSISINTLAICKDSGYSFSLEAVKTLKKLMETDTSTNPVLCGKDDADEVFQRLGWLMFFDYVNVLCSFCTMNML</sequence>
<dbReference type="Ensembl" id="ENSCCRT00010069095.1">
    <property type="protein sequence ID" value="ENSCCRP00010062954.1"/>
    <property type="gene ID" value="ENSCCRG00010026804.1"/>
</dbReference>
<accession>A0A8C1LLJ7</accession>
<dbReference type="GO" id="GO:0030250">
    <property type="term" value="F:guanylate cyclase activator activity"/>
    <property type="evidence" value="ECO:0007669"/>
    <property type="project" value="InterPro"/>
</dbReference>
<evidence type="ECO:0000313" key="2">
    <source>
        <dbReference type="Proteomes" id="UP000694427"/>
    </source>
</evidence>
<reference evidence="1" key="2">
    <citation type="submission" date="2025-09" db="UniProtKB">
        <authorList>
            <consortium name="Ensembl"/>
        </authorList>
    </citation>
    <scope>IDENTIFICATION</scope>
</reference>
<proteinExistence type="predicted"/>
<dbReference type="InterPro" id="IPR036382">
    <property type="entry name" value="Guanylin_sf"/>
</dbReference>
<dbReference type="SUPFAM" id="SSF89890">
    <property type="entry name" value="Proguanylin"/>
    <property type="match status" value="1"/>
</dbReference>
<organism evidence="1 2">
    <name type="scientific">Cyprinus carpio</name>
    <name type="common">Common carp</name>
    <dbReference type="NCBI Taxonomy" id="7962"/>
    <lineage>
        <taxon>Eukaryota</taxon>
        <taxon>Metazoa</taxon>
        <taxon>Chordata</taxon>
        <taxon>Craniata</taxon>
        <taxon>Vertebrata</taxon>
        <taxon>Euteleostomi</taxon>
        <taxon>Actinopterygii</taxon>
        <taxon>Neopterygii</taxon>
        <taxon>Teleostei</taxon>
        <taxon>Ostariophysi</taxon>
        <taxon>Cypriniformes</taxon>
        <taxon>Cyprinidae</taxon>
        <taxon>Cyprininae</taxon>
        <taxon>Cyprinus</taxon>
    </lineage>
</organism>
<protein>
    <submittedName>
        <fullName evidence="1">Uncharacterized protein</fullName>
    </submittedName>
</protein>
<name>A0A8C1LLJ7_CYPCA</name>